<name>A0A0S6VZQ6_9BACT</name>
<proteinExistence type="predicted"/>
<dbReference type="HOGENOM" id="CLU_747346_0_0_0"/>
<evidence type="ECO:0000259" key="1">
    <source>
        <dbReference type="Pfam" id="PF04015"/>
    </source>
</evidence>
<keyword evidence="3" id="KW-1185">Reference proteome</keyword>
<gene>
    <name evidence="2" type="ORF">U14_01967</name>
</gene>
<dbReference type="Proteomes" id="UP000030700">
    <property type="component" value="Unassembled WGS sequence"/>
</dbReference>
<evidence type="ECO:0000313" key="3">
    <source>
        <dbReference type="Proteomes" id="UP000030700"/>
    </source>
</evidence>
<dbReference type="STRING" id="1499966.U14_01967"/>
<organism evidence="2">
    <name type="scientific">Candidatus Moduliflexus flocculans</name>
    <dbReference type="NCBI Taxonomy" id="1499966"/>
    <lineage>
        <taxon>Bacteria</taxon>
        <taxon>Candidatus Moduliflexota</taxon>
        <taxon>Candidatus Moduliflexia</taxon>
        <taxon>Candidatus Moduliflexales</taxon>
        <taxon>Candidatus Moduliflexaceae</taxon>
    </lineage>
</organism>
<feature type="domain" description="DUF362" evidence="1">
    <location>
        <begin position="41"/>
        <end position="247"/>
    </location>
</feature>
<dbReference type="InterPro" id="IPR007160">
    <property type="entry name" value="DUF362"/>
</dbReference>
<dbReference type="Pfam" id="PF04015">
    <property type="entry name" value="DUF362"/>
    <property type="match status" value="1"/>
</dbReference>
<protein>
    <recommendedName>
        <fullName evidence="1">DUF362 domain-containing protein</fullName>
    </recommendedName>
</protein>
<dbReference type="EMBL" id="DF820456">
    <property type="protein sequence ID" value="GAK50734.1"/>
    <property type="molecule type" value="Genomic_DNA"/>
</dbReference>
<accession>A0A0S6VZQ6</accession>
<sequence>MKKATVAVLYTTPETVLTDYERLMEMAGVKQALDPKATTILKDNISWHYPFPGANTTPWQLEGTIVALKNAGFQDITCVQNKTVVINTFKGEDLNLYMPIFKQYQIPVLYNFKPEDMTWNVFKPKGKMLALDRIFPDHQIRIPDYFIGKNIVHLPTVKCHIYTTTTGAMKNAFGGLLNTYRHYTHSWIHETLVDLLTIQKEIHPGIFAVMDGTTAGNGPGPRTMDPQVKNVILASADQVAIDAVAAKLMGMDPLSIGYIRMAHDQKLGVGDVRDIEVVGADISGVNWHFSVGKSFQKFLGWLSWYGPTKALQKFIFRTPLVNIPILVSEVNHDYIHWPLIDRNKFLKWRKETTWGQLFAQYEQEKYLKKA</sequence>
<dbReference type="AlphaFoldDB" id="A0A0S6VZQ6"/>
<evidence type="ECO:0000313" key="2">
    <source>
        <dbReference type="EMBL" id="GAK50734.1"/>
    </source>
</evidence>
<reference evidence="2" key="1">
    <citation type="journal article" date="2015" name="PeerJ">
        <title>First genomic representation of candidate bacterial phylum KSB3 points to enhanced environmental sensing as a trigger of wastewater bulking.</title>
        <authorList>
            <person name="Sekiguchi Y."/>
            <person name="Ohashi A."/>
            <person name="Parks D.H."/>
            <person name="Yamauchi T."/>
            <person name="Tyson G.W."/>
            <person name="Hugenholtz P."/>
        </authorList>
    </citation>
    <scope>NUCLEOTIDE SEQUENCE [LARGE SCALE GENOMIC DNA]</scope>
</reference>